<dbReference type="OrthoDB" id="1210581at2759"/>
<feature type="transmembrane region" description="Helical" evidence="1">
    <location>
        <begin position="130"/>
        <end position="148"/>
    </location>
</feature>
<comment type="caution">
    <text evidence="2">The sequence shown here is derived from an EMBL/GenBank/DDBJ whole genome shotgun (WGS) entry which is preliminary data.</text>
</comment>
<proteinExistence type="predicted"/>
<dbReference type="EMBL" id="JACXVP010000008">
    <property type="protein sequence ID" value="KAG5591481.1"/>
    <property type="molecule type" value="Genomic_DNA"/>
</dbReference>
<protein>
    <submittedName>
        <fullName evidence="2">Uncharacterized protein</fullName>
    </submittedName>
</protein>
<gene>
    <name evidence="2" type="ORF">H5410_041995</name>
</gene>
<name>A0A9J5XTH4_SOLCO</name>
<dbReference type="PANTHER" id="PTHR33116">
    <property type="entry name" value="REVERSE TRANSCRIPTASE ZINC-BINDING DOMAIN-CONTAINING PROTEIN-RELATED-RELATED"/>
    <property type="match status" value="1"/>
</dbReference>
<organism evidence="2 3">
    <name type="scientific">Solanum commersonii</name>
    <name type="common">Commerson's wild potato</name>
    <name type="synonym">Commerson's nightshade</name>
    <dbReference type="NCBI Taxonomy" id="4109"/>
    <lineage>
        <taxon>Eukaryota</taxon>
        <taxon>Viridiplantae</taxon>
        <taxon>Streptophyta</taxon>
        <taxon>Embryophyta</taxon>
        <taxon>Tracheophyta</taxon>
        <taxon>Spermatophyta</taxon>
        <taxon>Magnoliopsida</taxon>
        <taxon>eudicotyledons</taxon>
        <taxon>Gunneridae</taxon>
        <taxon>Pentapetalae</taxon>
        <taxon>asterids</taxon>
        <taxon>lamiids</taxon>
        <taxon>Solanales</taxon>
        <taxon>Solanaceae</taxon>
        <taxon>Solanoideae</taxon>
        <taxon>Solaneae</taxon>
        <taxon>Solanum</taxon>
    </lineage>
</organism>
<keyword evidence="3" id="KW-1185">Reference proteome</keyword>
<keyword evidence="1" id="KW-0812">Transmembrane</keyword>
<dbReference type="PANTHER" id="PTHR33116:SF67">
    <property type="entry name" value="REVERSE TRANSCRIPTASE"/>
    <property type="match status" value="1"/>
</dbReference>
<dbReference type="AlphaFoldDB" id="A0A9J5XTH4"/>
<keyword evidence="1" id="KW-0472">Membrane</keyword>
<evidence type="ECO:0000256" key="1">
    <source>
        <dbReference type="SAM" id="Phobius"/>
    </source>
</evidence>
<evidence type="ECO:0000313" key="3">
    <source>
        <dbReference type="Proteomes" id="UP000824120"/>
    </source>
</evidence>
<reference evidence="2 3" key="1">
    <citation type="submission" date="2020-09" db="EMBL/GenBank/DDBJ databases">
        <title>De no assembly of potato wild relative species, Solanum commersonii.</title>
        <authorList>
            <person name="Cho K."/>
        </authorList>
    </citation>
    <scope>NUCLEOTIDE SEQUENCE [LARGE SCALE GENOMIC DNA]</scope>
    <source>
        <strain evidence="2">LZ3.2</strain>
        <tissue evidence="2">Leaf</tissue>
    </source>
</reference>
<accession>A0A9J5XTH4</accession>
<sequence length="156" mass="17835">MLSFGGKEVLITSVSQSILIHVLSTIVPPNCVIKELYMIFAKFFWSNKATGRSKHWASWEKICLSKEKGGLGFRSMFDVSQAMFSAREIVRKEDEVSNCFKNIWVKVLTFKISFLDGEFGPIRFQLLQSWLVGIPTLLSFVLVVLYQLEKPLSICF</sequence>
<keyword evidence="1" id="KW-1133">Transmembrane helix</keyword>
<dbReference type="Proteomes" id="UP000824120">
    <property type="component" value="Chromosome 8"/>
</dbReference>
<evidence type="ECO:0000313" key="2">
    <source>
        <dbReference type="EMBL" id="KAG5591481.1"/>
    </source>
</evidence>